<dbReference type="EMBL" id="JAFHKK010000001">
    <property type="protein sequence ID" value="MBN2963211.1"/>
    <property type="molecule type" value="Genomic_DNA"/>
</dbReference>
<name>A0ABS2WNG7_9BACT</name>
<dbReference type="Gene3D" id="3.10.105.10">
    <property type="entry name" value="Dipeptide-binding Protein, Domain 3"/>
    <property type="match status" value="1"/>
</dbReference>
<dbReference type="RefSeq" id="WP_205457650.1">
    <property type="nucleotide sequence ID" value="NZ_JAFHKK010000001.1"/>
</dbReference>
<keyword evidence="2" id="KW-0813">Transport</keyword>
<evidence type="ECO:0000256" key="1">
    <source>
        <dbReference type="ARBA" id="ARBA00005695"/>
    </source>
</evidence>
<dbReference type="PIRSF" id="PIRSF002741">
    <property type="entry name" value="MppA"/>
    <property type="match status" value="1"/>
</dbReference>
<evidence type="ECO:0000313" key="6">
    <source>
        <dbReference type="EMBL" id="MBN2963211.1"/>
    </source>
</evidence>
<reference evidence="6 7" key="3">
    <citation type="submission" date="2021-02" db="EMBL/GenBank/DDBJ databases">
        <authorList>
            <person name="Merkel A.Y."/>
        </authorList>
    </citation>
    <scope>NUCLEOTIDE SEQUENCE [LARGE SCALE GENOMIC DNA]</scope>
    <source>
        <strain evidence="6 7">T05b</strain>
    </source>
</reference>
<dbReference type="InterPro" id="IPR039424">
    <property type="entry name" value="SBP_5"/>
</dbReference>
<dbReference type="PANTHER" id="PTHR30290:SF9">
    <property type="entry name" value="OLIGOPEPTIDE-BINDING PROTEIN APPA"/>
    <property type="match status" value="1"/>
</dbReference>
<dbReference type="Proteomes" id="UP000703590">
    <property type="component" value="Unassembled WGS sequence"/>
</dbReference>
<dbReference type="CDD" id="cd08514">
    <property type="entry name" value="PBP2_AppA_like"/>
    <property type="match status" value="1"/>
</dbReference>
<sequence length="499" mass="56955">MKTFLFFLIFQSLLLASTLHLSIAANPSRFNPLLATDSASSTITRWLFSALVRYDKEGNIEPELAQSFTFLSPTLLEFRLRKDVQWSDGAPFSAKDVLFTYETILSPEIFTPYSSGFSHVETVEMVDEYTLHVKYKYPYFKALEIWMMEVLPHHLLKDEKAMMTSRFNQAPVGTGPYILETFELSKNIVLRANPHYFGGKPKPERLVFHFLPDNATEFMMLRSQKLDLSSITPLQHERQLDTSFHEFYNVHESIAHSYAYVGLNLKDPKFQDHRVRQALSLAIDRQELVDILLFGHGEVSTGPFLPRTNAFDPDVKAPLQDIQKAKALLAQAGYGVENPLEFTLTTSSGARAATAEILQYQLAKAGIKMRIRVMEWQAFLNTVILPRRFDAVLLAWSVGLKSDAYSIWHSESMRKGGFNFVGYANPRVDALIKEAERVVDEEKFGGIYREIYRQIAYDVPYLFLYVPKSLSVVNRAITPVEPSLIGITHNLTAWEKLVQ</sequence>
<feature type="chain" id="PRO_5045836156" evidence="4">
    <location>
        <begin position="25"/>
        <end position="499"/>
    </location>
</feature>
<dbReference type="SUPFAM" id="SSF53850">
    <property type="entry name" value="Periplasmic binding protein-like II"/>
    <property type="match status" value="1"/>
</dbReference>
<feature type="signal peptide" evidence="4">
    <location>
        <begin position="1"/>
        <end position="24"/>
    </location>
</feature>
<reference evidence="7" key="2">
    <citation type="submission" date="2021-02" db="EMBL/GenBank/DDBJ databases">
        <title>Sulfurospirillum tamanensis sp. nov.</title>
        <authorList>
            <person name="Merkel A.Y."/>
        </authorList>
    </citation>
    <scope>NUCLEOTIDE SEQUENCE [LARGE SCALE GENOMIC DNA]</scope>
    <source>
        <strain evidence="7">T05b</strain>
    </source>
</reference>
<keyword evidence="3 4" id="KW-0732">Signal</keyword>
<proteinExistence type="inferred from homology"/>
<evidence type="ECO:0000256" key="4">
    <source>
        <dbReference type="SAM" id="SignalP"/>
    </source>
</evidence>
<evidence type="ECO:0000256" key="3">
    <source>
        <dbReference type="ARBA" id="ARBA00022729"/>
    </source>
</evidence>
<protein>
    <submittedName>
        <fullName evidence="6">Peptide-binding protein</fullName>
    </submittedName>
</protein>
<dbReference type="InterPro" id="IPR000914">
    <property type="entry name" value="SBP_5_dom"/>
</dbReference>
<keyword evidence="7" id="KW-1185">Reference proteome</keyword>
<organism evidence="6 7">
    <name type="scientific">Sulfurospirillum tamanense</name>
    <dbReference type="NCBI Taxonomy" id="2813362"/>
    <lineage>
        <taxon>Bacteria</taxon>
        <taxon>Pseudomonadati</taxon>
        <taxon>Campylobacterota</taxon>
        <taxon>Epsilonproteobacteria</taxon>
        <taxon>Campylobacterales</taxon>
        <taxon>Sulfurospirillaceae</taxon>
        <taxon>Sulfurospirillum</taxon>
    </lineage>
</organism>
<feature type="domain" description="Solute-binding protein family 5" evidence="5">
    <location>
        <begin position="60"/>
        <end position="410"/>
    </location>
</feature>
<evidence type="ECO:0000259" key="5">
    <source>
        <dbReference type="Pfam" id="PF00496"/>
    </source>
</evidence>
<dbReference type="Gene3D" id="3.40.190.10">
    <property type="entry name" value="Periplasmic binding protein-like II"/>
    <property type="match status" value="1"/>
</dbReference>
<dbReference type="PANTHER" id="PTHR30290">
    <property type="entry name" value="PERIPLASMIC BINDING COMPONENT OF ABC TRANSPORTER"/>
    <property type="match status" value="1"/>
</dbReference>
<dbReference type="Pfam" id="PF00496">
    <property type="entry name" value="SBP_bac_5"/>
    <property type="match status" value="1"/>
</dbReference>
<dbReference type="Gene3D" id="3.90.76.10">
    <property type="entry name" value="Dipeptide-binding Protein, Domain 1"/>
    <property type="match status" value="1"/>
</dbReference>
<comment type="caution">
    <text evidence="6">The sequence shown here is derived from an EMBL/GenBank/DDBJ whole genome shotgun (WGS) entry which is preliminary data.</text>
</comment>
<evidence type="ECO:0000256" key="2">
    <source>
        <dbReference type="ARBA" id="ARBA00022448"/>
    </source>
</evidence>
<dbReference type="InterPro" id="IPR030678">
    <property type="entry name" value="Peptide/Ni-bd"/>
</dbReference>
<gene>
    <name evidence="6" type="ORF">JWV37_00320</name>
</gene>
<evidence type="ECO:0000313" key="7">
    <source>
        <dbReference type="Proteomes" id="UP000703590"/>
    </source>
</evidence>
<accession>A0ABS2WNG7</accession>
<reference evidence="6 7" key="1">
    <citation type="submission" date="2021-02" db="EMBL/GenBank/DDBJ databases">
        <title>Sulfurospirillum tamanensis sp. nov.</title>
        <authorList>
            <person name="Frolova A."/>
            <person name="Merkel A."/>
            <person name="Slobodkin A."/>
        </authorList>
    </citation>
    <scope>NUCLEOTIDE SEQUENCE [LARGE SCALE GENOMIC DNA]</scope>
    <source>
        <strain evidence="6 7">T05b</strain>
    </source>
</reference>
<comment type="similarity">
    <text evidence="1">Belongs to the bacterial solute-binding protein 5 family.</text>
</comment>